<evidence type="ECO:0000256" key="10">
    <source>
        <dbReference type="SAM" id="Phobius"/>
    </source>
</evidence>
<dbReference type="AlphaFoldDB" id="A0A482W1W2"/>
<dbReference type="Proteomes" id="UP000292052">
    <property type="component" value="Unassembled WGS sequence"/>
</dbReference>
<dbReference type="InterPro" id="IPR004117">
    <property type="entry name" value="7tm6_olfct_rcpt"/>
</dbReference>
<dbReference type="Pfam" id="PF02949">
    <property type="entry name" value="7tm_6"/>
    <property type="match status" value="1"/>
</dbReference>
<accession>A0A482W1W2</accession>
<protein>
    <submittedName>
        <fullName evidence="11">7tm 6 domain containing protein</fullName>
    </submittedName>
</protein>
<evidence type="ECO:0000256" key="2">
    <source>
        <dbReference type="ARBA" id="ARBA00022475"/>
    </source>
</evidence>
<comment type="caution">
    <text evidence="11">The sequence shown here is derived from an EMBL/GenBank/DDBJ whole genome shotgun (WGS) entry which is preliminary data.</text>
</comment>
<organism evidence="11 12">
    <name type="scientific">Asbolus verrucosus</name>
    <name type="common">Desert ironclad beetle</name>
    <dbReference type="NCBI Taxonomy" id="1661398"/>
    <lineage>
        <taxon>Eukaryota</taxon>
        <taxon>Metazoa</taxon>
        <taxon>Ecdysozoa</taxon>
        <taxon>Arthropoda</taxon>
        <taxon>Hexapoda</taxon>
        <taxon>Insecta</taxon>
        <taxon>Pterygota</taxon>
        <taxon>Neoptera</taxon>
        <taxon>Endopterygota</taxon>
        <taxon>Coleoptera</taxon>
        <taxon>Polyphaga</taxon>
        <taxon>Cucujiformia</taxon>
        <taxon>Tenebrionidae</taxon>
        <taxon>Pimeliinae</taxon>
        <taxon>Asbolus</taxon>
    </lineage>
</organism>
<feature type="transmembrane region" description="Helical" evidence="10">
    <location>
        <begin position="71"/>
        <end position="89"/>
    </location>
</feature>
<evidence type="ECO:0000256" key="4">
    <source>
        <dbReference type="ARBA" id="ARBA00022692"/>
    </source>
</evidence>
<dbReference type="OrthoDB" id="8185860at2759"/>
<evidence type="ECO:0000256" key="3">
    <source>
        <dbReference type="ARBA" id="ARBA00022606"/>
    </source>
</evidence>
<feature type="transmembrane region" description="Helical" evidence="10">
    <location>
        <begin position="6"/>
        <end position="23"/>
    </location>
</feature>
<evidence type="ECO:0000313" key="11">
    <source>
        <dbReference type="EMBL" id="RZC38783.1"/>
    </source>
</evidence>
<evidence type="ECO:0000256" key="8">
    <source>
        <dbReference type="ARBA" id="ARBA00023170"/>
    </source>
</evidence>
<evidence type="ECO:0000256" key="1">
    <source>
        <dbReference type="ARBA" id="ARBA00004651"/>
    </source>
</evidence>
<evidence type="ECO:0000313" key="12">
    <source>
        <dbReference type="Proteomes" id="UP000292052"/>
    </source>
</evidence>
<evidence type="ECO:0000256" key="9">
    <source>
        <dbReference type="ARBA" id="ARBA00023224"/>
    </source>
</evidence>
<comment type="subcellular location">
    <subcellularLocation>
        <location evidence="1">Cell membrane</location>
        <topology evidence="1">Multi-pass membrane protein</topology>
    </subcellularLocation>
</comment>
<keyword evidence="12" id="KW-1185">Reference proteome</keyword>
<dbReference type="GO" id="GO:0007165">
    <property type="term" value="P:signal transduction"/>
    <property type="evidence" value="ECO:0007669"/>
    <property type="project" value="UniProtKB-KW"/>
</dbReference>
<dbReference type="PANTHER" id="PTHR21137">
    <property type="entry name" value="ODORANT RECEPTOR"/>
    <property type="match status" value="1"/>
</dbReference>
<gene>
    <name evidence="11" type="ORF">BDFB_011731</name>
</gene>
<feature type="transmembrane region" description="Helical" evidence="10">
    <location>
        <begin position="262"/>
        <end position="284"/>
    </location>
</feature>
<keyword evidence="2" id="KW-1003">Cell membrane</keyword>
<keyword evidence="9" id="KW-0807">Transducer</keyword>
<name>A0A482W1W2_ASBVE</name>
<keyword evidence="3" id="KW-0716">Sensory transduction</keyword>
<dbReference type="GO" id="GO:0005549">
    <property type="term" value="F:odorant binding"/>
    <property type="evidence" value="ECO:0007669"/>
    <property type="project" value="InterPro"/>
</dbReference>
<dbReference type="PANTHER" id="PTHR21137:SF35">
    <property type="entry name" value="ODORANT RECEPTOR 19A-RELATED"/>
    <property type="match status" value="1"/>
</dbReference>
<feature type="transmembrane region" description="Helical" evidence="10">
    <location>
        <begin position="127"/>
        <end position="146"/>
    </location>
</feature>
<keyword evidence="8" id="KW-0675">Receptor</keyword>
<evidence type="ECO:0000256" key="6">
    <source>
        <dbReference type="ARBA" id="ARBA00022989"/>
    </source>
</evidence>
<dbReference type="EMBL" id="QDEB01040125">
    <property type="protein sequence ID" value="RZC38783.1"/>
    <property type="molecule type" value="Genomic_DNA"/>
</dbReference>
<keyword evidence="4 10" id="KW-0812">Transmembrane</keyword>
<keyword evidence="5" id="KW-0552">Olfaction</keyword>
<feature type="transmembrane region" description="Helical" evidence="10">
    <location>
        <begin position="171"/>
        <end position="192"/>
    </location>
</feature>
<dbReference type="GO" id="GO:0004984">
    <property type="term" value="F:olfactory receptor activity"/>
    <property type="evidence" value="ECO:0007669"/>
    <property type="project" value="InterPro"/>
</dbReference>
<proteinExistence type="predicted"/>
<evidence type="ECO:0000256" key="7">
    <source>
        <dbReference type="ARBA" id="ARBA00023136"/>
    </source>
</evidence>
<dbReference type="GO" id="GO:0005886">
    <property type="term" value="C:plasma membrane"/>
    <property type="evidence" value="ECO:0007669"/>
    <property type="project" value="UniProtKB-SubCell"/>
</dbReference>
<keyword evidence="6 10" id="KW-1133">Transmembrane helix</keyword>
<feature type="transmembrane region" description="Helical" evidence="10">
    <location>
        <begin position="35"/>
        <end position="59"/>
    </location>
</feature>
<evidence type="ECO:0000256" key="5">
    <source>
        <dbReference type="ARBA" id="ARBA00022725"/>
    </source>
</evidence>
<keyword evidence="7 10" id="KW-0472">Membrane</keyword>
<sequence>MERFDWKGIIKLNLFFLWTIGLWPKADEVYKLNFYTLYSVISMIFFICSFGMLATVNIFVVDSDFEDSEEMIMYLLGGILTQLKVYMFIKHMKMLKQLMTTLNSDIFQPKTLKQKCLVEPALNFWRIIYNAFTTIGGPVITLWLFLPLLSKNKQFQLPINVWYPYNTKTSLFYKITYIHQIFSVFYTVIFVYNADMLIAALMVYVGAQCDILCDDLRSLQDDQADNFFKKLINSIQHHEEILRSVIISLILYRLALNKHLDIKFVAHIILVTFYMLQIFTYCWFGNEVIVKIEGIHDDARPEKPKPDQTVCFQLILSLTGNIRKDPSLSLDLSYAVA</sequence>
<reference evidence="11 12" key="1">
    <citation type="submission" date="2017-03" db="EMBL/GenBank/DDBJ databases">
        <title>Genome of the blue death feigning beetle - Asbolus verrucosus.</title>
        <authorList>
            <person name="Rider S.D."/>
        </authorList>
    </citation>
    <scope>NUCLEOTIDE SEQUENCE [LARGE SCALE GENOMIC DNA]</scope>
    <source>
        <strain evidence="11">Butters</strain>
        <tissue evidence="11">Head and leg muscle</tissue>
    </source>
</reference>